<protein>
    <submittedName>
        <fullName evidence="4">Dapper-like 2</fullName>
    </submittedName>
</protein>
<dbReference type="GO" id="GO:1900108">
    <property type="term" value="P:negative regulation of nodal signaling pathway"/>
    <property type="evidence" value="ECO:0007669"/>
    <property type="project" value="TreeGrafter"/>
</dbReference>
<keyword evidence="2" id="KW-0175">Coiled coil</keyword>
<feature type="region of interest" description="Disordered" evidence="3">
    <location>
        <begin position="162"/>
        <end position="183"/>
    </location>
</feature>
<evidence type="ECO:0000256" key="1">
    <source>
        <dbReference type="ARBA" id="ARBA00010807"/>
    </source>
</evidence>
<dbReference type="PANTHER" id="PTHR15919">
    <property type="entry name" value="DAPPER-RELATED"/>
    <property type="match status" value="1"/>
</dbReference>
<feature type="region of interest" description="Disordered" evidence="3">
    <location>
        <begin position="469"/>
        <end position="488"/>
    </location>
</feature>
<gene>
    <name evidence="4" type="ORF">EOD39_16963</name>
</gene>
<comment type="similarity">
    <text evidence="1">Belongs to the dapper family.</text>
</comment>
<proteinExistence type="inferred from homology"/>
<dbReference type="GO" id="GO:0005737">
    <property type="term" value="C:cytoplasm"/>
    <property type="evidence" value="ECO:0007669"/>
    <property type="project" value="TreeGrafter"/>
</dbReference>
<evidence type="ECO:0000313" key="5">
    <source>
        <dbReference type="Proteomes" id="UP000289886"/>
    </source>
</evidence>
<reference evidence="4 5" key="1">
    <citation type="submission" date="2019-01" db="EMBL/GenBank/DDBJ databases">
        <title>Draft Genome and Complete Hox-Cluster Characterization of the Sterlet Sturgeon (Acipenser ruthenus).</title>
        <authorList>
            <person name="Wei Q."/>
        </authorList>
    </citation>
    <scope>NUCLEOTIDE SEQUENCE [LARGE SCALE GENOMIC DNA]</scope>
    <source>
        <strain evidence="4">WHYD16114868_AA</strain>
        <tissue evidence="4">Blood</tissue>
    </source>
</reference>
<sequence>MAATSRESGQCAAWSRDERLRIEERFQTTLAGIMELDLLKSKHREMVEAAMGHGGEQQNKSQRRDFSWHPQHQTELVDSDCYFLDQLQEGVSSLKLGRCHSQDVLSERTELIPTRSCLSSEHLYQRSSTCTVPGILTTAFLENQWHSGSRTSSGFHDMSDSFTSLGSESSSESDWSESSNSLLHSTDESTTSLKDFRLQLGSGGNAGNSSQVRDTRRPFSMGDIDSFRGVLPIADLCSQSHWSSVSSILQPQLSLASKYCSDLISQNTREVYHYPSPLHAVALQSPLYTTAGGSQSSLQSFSREDLSEDSTTFKTFKTAAPVEQSMEQTSSRPSLMSDSVPAKSLVSSCLRKEPNHFSKKRKVDKYISKLVRRYQCQSAAACLSADIRKQQQEQLSAHHKSISLSSIKAVGDTSVKSGSNSIHDWKMRKQLTSFCQVKTQANRSSQGFSNSQNCLDGWHNSSRTIYSSSSSSGSFSAESRSQADFNNGHRKGIHNFFTNFQKRLKARLSGDSHWSSSEMDLDSVGVCGGKPLSRSESQNILEHDMPRIHERQKWMSVLEVSSSSHSMGSAENPQHLQLLYSQGRSKRAPSRFGLAFPNQEQTFFTDCLSGLGSSQADLAADDLHYDSQPGLSSGVDLDSSCSSLSEDGAAAHYILEGWGAKDAEAMVHRAKTFGGLGKRMLKSGSVFSFKSNSLKK</sequence>
<comment type="caution">
    <text evidence="4">The sequence shown here is derived from an EMBL/GenBank/DDBJ whole genome shotgun (WGS) entry which is preliminary data.</text>
</comment>
<dbReference type="Proteomes" id="UP000289886">
    <property type="component" value="Unassembled WGS sequence"/>
</dbReference>
<keyword evidence="5" id="KW-1185">Reference proteome</keyword>
<dbReference type="PANTHER" id="PTHR15919:SF14">
    <property type="entry name" value="DAPPER HOMOLOG 2"/>
    <property type="match status" value="1"/>
</dbReference>
<dbReference type="AlphaFoldDB" id="A0A444V4L2"/>
<accession>A0A444V4L2</accession>
<evidence type="ECO:0000256" key="3">
    <source>
        <dbReference type="SAM" id="MobiDB-lite"/>
    </source>
</evidence>
<dbReference type="EMBL" id="SCEB01002452">
    <property type="protein sequence ID" value="RXM95359.1"/>
    <property type="molecule type" value="Genomic_DNA"/>
</dbReference>
<feature type="compositionally biased region" description="Low complexity" evidence="3">
    <location>
        <begin position="469"/>
        <end position="480"/>
    </location>
</feature>
<evidence type="ECO:0000256" key="2">
    <source>
        <dbReference type="ARBA" id="ARBA00023054"/>
    </source>
</evidence>
<dbReference type="InterPro" id="IPR024843">
    <property type="entry name" value="Dapper"/>
</dbReference>
<evidence type="ECO:0000313" key="4">
    <source>
        <dbReference type="EMBL" id="RXM95359.1"/>
    </source>
</evidence>
<dbReference type="Pfam" id="PF15268">
    <property type="entry name" value="Dapper"/>
    <property type="match status" value="1"/>
</dbReference>
<name>A0A444V4L2_ACIRT</name>
<feature type="region of interest" description="Disordered" evidence="3">
    <location>
        <begin position="198"/>
        <end position="217"/>
    </location>
</feature>
<organism evidence="4 5">
    <name type="scientific">Acipenser ruthenus</name>
    <name type="common">Sterlet sturgeon</name>
    <dbReference type="NCBI Taxonomy" id="7906"/>
    <lineage>
        <taxon>Eukaryota</taxon>
        <taxon>Metazoa</taxon>
        <taxon>Chordata</taxon>
        <taxon>Craniata</taxon>
        <taxon>Vertebrata</taxon>
        <taxon>Euteleostomi</taxon>
        <taxon>Actinopterygii</taxon>
        <taxon>Chondrostei</taxon>
        <taxon>Acipenseriformes</taxon>
        <taxon>Acipenseridae</taxon>
        <taxon>Acipenser</taxon>
    </lineage>
</organism>